<dbReference type="EMBL" id="JAAITS010000017">
    <property type="protein sequence ID" value="NSG85287.1"/>
    <property type="molecule type" value="Genomic_DNA"/>
</dbReference>
<dbReference type="SUPFAM" id="SSF52540">
    <property type="entry name" value="P-loop containing nucleoside triphosphate hydrolases"/>
    <property type="match status" value="2"/>
</dbReference>
<dbReference type="GO" id="GO:0005524">
    <property type="term" value="F:ATP binding"/>
    <property type="evidence" value="ECO:0007669"/>
    <property type="project" value="UniProtKB-KW"/>
</dbReference>
<dbReference type="PROSITE" id="PS00211">
    <property type="entry name" value="ABC_TRANSPORTER_1"/>
    <property type="match status" value="1"/>
</dbReference>
<sequence>MDREYLTLEHIEKSFGGNRALKDVSFSVKKGTVHVLAGENGAGKSTVLKILCGNYHADSGEIYLEGNKIVAANPRQAQDLGIAMVYQELTLVSELTVEENLFLSIEPKNKFGLIDRKEVRKRIFALMDEYDIHINPKAIAGRLSVAEQQMAEILKVLLKNPQIIILDEPTSSLQSEEVVKLFNIVRNLVKKEKTIIFISHRMEEVFEIGDYVTVFKDGTFVGTRKISEIDVDELIKMMVGRPLTQIYPKKSEMVEDTVLLEVKNLKSEKLNDVSFQLHKGEILGIAGLQGHGQTELLDAISGVHKLTQGTIKVNGKEAKIKNAKQALDNGIALVPCDRKNEGLMLILPIQQNLALCSLDKRSKAGFINLKEEQKFAEETRKSLKIKLHNLNDPVSSLSGGNQQKIVLGKELGTDPKIMLFNDPTRGIDVEAKSDFYNIMRKQATEGIGVVLCSSDMMEIIGMSDRVLVMYEGRITGELQKDELSEELIMKKSMGIVEEVAESDK</sequence>
<keyword evidence="2" id="KW-0677">Repeat</keyword>
<gene>
    <name evidence="6" type="ORF">G5B17_07545</name>
</gene>
<evidence type="ECO:0000256" key="2">
    <source>
        <dbReference type="ARBA" id="ARBA00022737"/>
    </source>
</evidence>
<evidence type="ECO:0000256" key="4">
    <source>
        <dbReference type="ARBA" id="ARBA00022840"/>
    </source>
</evidence>
<protein>
    <submittedName>
        <fullName evidence="6">Sugar ABC transporter ATP-binding protein</fullName>
    </submittedName>
</protein>
<evidence type="ECO:0000259" key="5">
    <source>
        <dbReference type="PROSITE" id="PS50893"/>
    </source>
</evidence>
<dbReference type="CDD" id="cd03215">
    <property type="entry name" value="ABC_Carb_Monos_II"/>
    <property type="match status" value="1"/>
</dbReference>
<dbReference type="InterPro" id="IPR017871">
    <property type="entry name" value="ABC_transporter-like_CS"/>
</dbReference>
<dbReference type="Pfam" id="PF00005">
    <property type="entry name" value="ABC_tran"/>
    <property type="match status" value="2"/>
</dbReference>
<keyword evidence="1" id="KW-0813">Transport</keyword>
<dbReference type="Gene3D" id="3.40.50.300">
    <property type="entry name" value="P-loop containing nucleotide triphosphate hydrolases"/>
    <property type="match status" value="2"/>
</dbReference>
<dbReference type="InterPro" id="IPR003439">
    <property type="entry name" value="ABC_transporter-like_ATP-bd"/>
</dbReference>
<keyword evidence="7" id="KW-1185">Reference proteome</keyword>
<evidence type="ECO:0000313" key="6">
    <source>
        <dbReference type="EMBL" id="NSG85287.1"/>
    </source>
</evidence>
<comment type="caution">
    <text evidence="6">The sequence shown here is derived from an EMBL/GenBank/DDBJ whole genome shotgun (WGS) entry which is preliminary data.</text>
</comment>
<dbReference type="PANTHER" id="PTHR43790:SF9">
    <property type="entry name" value="GALACTOFURANOSE TRANSPORTER ATP-BINDING PROTEIN YTFR"/>
    <property type="match status" value="1"/>
</dbReference>
<evidence type="ECO:0000313" key="7">
    <source>
        <dbReference type="Proteomes" id="UP001644719"/>
    </source>
</evidence>
<evidence type="ECO:0000256" key="3">
    <source>
        <dbReference type="ARBA" id="ARBA00022741"/>
    </source>
</evidence>
<dbReference type="PROSITE" id="PS50893">
    <property type="entry name" value="ABC_TRANSPORTER_2"/>
    <property type="match status" value="2"/>
</dbReference>
<evidence type="ECO:0000256" key="1">
    <source>
        <dbReference type="ARBA" id="ARBA00022448"/>
    </source>
</evidence>
<dbReference type="InterPro" id="IPR050107">
    <property type="entry name" value="ABC_carbohydrate_import_ATPase"/>
</dbReference>
<feature type="domain" description="ABC transporter" evidence="5">
    <location>
        <begin position="254"/>
        <end position="496"/>
    </location>
</feature>
<dbReference type="SMART" id="SM00382">
    <property type="entry name" value="AAA"/>
    <property type="match status" value="2"/>
</dbReference>
<dbReference type="RefSeq" id="WP_118583537.1">
    <property type="nucleotide sequence ID" value="NZ_JAAITS010000017.1"/>
</dbReference>
<keyword evidence="4 6" id="KW-0067">ATP-binding</keyword>
<dbReference type="Proteomes" id="UP001644719">
    <property type="component" value="Unassembled WGS sequence"/>
</dbReference>
<reference evidence="6 7" key="1">
    <citation type="journal article" date="2020" name="Cell Host Microbe">
        <title>Functional and Genomic Variation between Human-Derived Isolates of Lachnospiraceae Reveals Inter- and Intra-Species Diversity.</title>
        <authorList>
            <person name="Sorbara M.T."/>
            <person name="Littmann E.R."/>
            <person name="Fontana E."/>
            <person name="Moody T.U."/>
            <person name="Kohout C.E."/>
            <person name="Gjonbalaj M."/>
            <person name="Eaton V."/>
            <person name="Seok R."/>
            <person name="Leiner I.M."/>
            <person name="Pamer E.G."/>
        </authorList>
    </citation>
    <scope>NUCLEOTIDE SEQUENCE [LARGE SCALE GENOMIC DNA]</scope>
    <source>
        <strain evidence="6 7">MSK.17.74</strain>
    </source>
</reference>
<accession>A0ABX2H742</accession>
<proteinExistence type="predicted"/>
<dbReference type="PANTHER" id="PTHR43790">
    <property type="entry name" value="CARBOHYDRATE TRANSPORT ATP-BINDING PROTEIN MG119-RELATED"/>
    <property type="match status" value="1"/>
</dbReference>
<keyword evidence="3" id="KW-0547">Nucleotide-binding</keyword>
<name>A0ABX2H742_9FIRM</name>
<dbReference type="CDD" id="cd03216">
    <property type="entry name" value="ABC_Carb_Monos_I"/>
    <property type="match status" value="1"/>
</dbReference>
<organism evidence="6 7">
    <name type="scientific">Blautia faecis</name>
    <dbReference type="NCBI Taxonomy" id="871665"/>
    <lineage>
        <taxon>Bacteria</taxon>
        <taxon>Bacillati</taxon>
        <taxon>Bacillota</taxon>
        <taxon>Clostridia</taxon>
        <taxon>Lachnospirales</taxon>
        <taxon>Lachnospiraceae</taxon>
        <taxon>Blautia</taxon>
    </lineage>
</organism>
<dbReference type="GeneID" id="69514046"/>
<dbReference type="InterPro" id="IPR003593">
    <property type="entry name" value="AAA+_ATPase"/>
</dbReference>
<dbReference type="InterPro" id="IPR027417">
    <property type="entry name" value="P-loop_NTPase"/>
</dbReference>
<feature type="domain" description="ABC transporter" evidence="5">
    <location>
        <begin position="6"/>
        <end position="242"/>
    </location>
</feature>